<dbReference type="PANTHER" id="PTHR48079">
    <property type="entry name" value="PROTEIN YEEZ"/>
    <property type="match status" value="1"/>
</dbReference>
<comment type="caution">
    <text evidence="1">The sequence shown here is derived from an EMBL/GenBank/DDBJ whole genome shotgun (WGS) entry which is preliminary data.</text>
</comment>
<dbReference type="Gene3D" id="3.40.50.720">
    <property type="entry name" value="NAD(P)-binding Rossmann-like Domain"/>
    <property type="match status" value="2"/>
</dbReference>
<reference evidence="1 2" key="1">
    <citation type="journal article" date="2015" name="Environ. Microbiol.">
        <title>Metagenome sequence of Elaphomyces granulatus from sporocarp tissue reveals Ascomycota ectomycorrhizal fingerprints of genome expansion and a Proteobacteria-rich microbiome.</title>
        <authorList>
            <person name="Quandt C.A."/>
            <person name="Kohler A."/>
            <person name="Hesse C.N."/>
            <person name="Sharpton T.J."/>
            <person name="Martin F."/>
            <person name="Spatafora J.W."/>
        </authorList>
    </citation>
    <scope>NUCLEOTIDE SEQUENCE [LARGE SCALE GENOMIC DNA]</scope>
    <source>
        <strain evidence="1 2">OSC145934</strain>
    </source>
</reference>
<gene>
    <name evidence="1" type="ORF">Egran_04842</name>
</gene>
<dbReference type="Proteomes" id="UP000243515">
    <property type="component" value="Unassembled WGS sequence"/>
</dbReference>
<dbReference type="AlphaFoldDB" id="A0A232LTF6"/>
<keyword evidence="2" id="KW-1185">Reference proteome</keyword>
<dbReference type="SUPFAM" id="SSF51735">
    <property type="entry name" value="NAD(P)-binding Rossmann-fold domains"/>
    <property type="match status" value="1"/>
</dbReference>
<dbReference type="EMBL" id="NPHW01004889">
    <property type="protein sequence ID" value="OXV07396.1"/>
    <property type="molecule type" value="Genomic_DNA"/>
</dbReference>
<dbReference type="OrthoDB" id="2130169at2759"/>
<dbReference type="GO" id="GO:0004029">
    <property type="term" value="F:aldehyde dehydrogenase (NAD+) activity"/>
    <property type="evidence" value="ECO:0007669"/>
    <property type="project" value="TreeGrafter"/>
</dbReference>
<organism evidence="1 2">
    <name type="scientific">Elaphomyces granulatus</name>
    <dbReference type="NCBI Taxonomy" id="519963"/>
    <lineage>
        <taxon>Eukaryota</taxon>
        <taxon>Fungi</taxon>
        <taxon>Dikarya</taxon>
        <taxon>Ascomycota</taxon>
        <taxon>Pezizomycotina</taxon>
        <taxon>Eurotiomycetes</taxon>
        <taxon>Eurotiomycetidae</taxon>
        <taxon>Eurotiales</taxon>
        <taxon>Elaphomycetaceae</taxon>
        <taxon>Elaphomyces</taxon>
    </lineage>
</organism>
<dbReference type="InterPro" id="IPR051783">
    <property type="entry name" value="NAD(P)-dependent_oxidoreduct"/>
</dbReference>
<protein>
    <recommendedName>
        <fullName evidence="3">Semialdehyde dehydrogenase NAD-binding domain-containing protein</fullName>
    </recommendedName>
</protein>
<dbReference type="InterPro" id="IPR036291">
    <property type="entry name" value="NAD(P)-bd_dom_sf"/>
</dbReference>
<dbReference type="PANTHER" id="PTHR48079:SF7">
    <property type="entry name" value="NAD(P)-BINDING DOMAIN-CONTAINING PROTEIN-RELATED"/>
    <property type="match status" value="1"/>
</dbReference>
<proteinExistence type="predicted"/>
<accession>A0A232LTF6</accession>
<name>A0A232LTF6_9EURO</name>
<sequence>MAAPKVFLTGTTGYIGGDGLYVLYQAHPDWEFSALVRTKEKATQLVSKFPKVRIVYGDLDSADILEEEAMKADIVYHFADADHAGSASALLKGLSTHTPDRPGWYIHTSGTGLLLLDDISAGSYGIHRSKVYDDWDGIGEVRLSIPDKAPHRKVDKIVLAGIGSPETVKTAIICPPVIYGPGRGSGNPHSVQAYRLAAAVLKRQKGFLVGEGNNIWHQVHIHDLSNAYLLLGEAAAAGGGSATWGKEGYYFAENGEFVWGDIQRAVAKAAFEKKLIPTEEVDILGKEQVEAVYPLGTILIGSNSRAHAIRAKKLLGWVPQQPSLLELIPDIVDIEAQNLGLTGKE</sequence>
<evidence type="ECO:0008006" key="3">
    <source>
        <dbReference type="Google" id="ProtNLM"/>
    </source>
</evidence>
<evidence type="ECO:0000313" key="2">
    <source>
        <dbReference type="Proteomes" id="UP000243515"/>
    </source>
</evidence>
<dbReference type="GO" id="GO:0005737">
    <property type="term" value="C:cytoplasm"/>
    <property type="evidence" value="ECO:0007669"/>
    <property type="project" value="TreeGrafter"/>
</dbReference>
<evidence type="ECO:0000313" key="1">
    <source>
        <dbReference type="EMBL" id="OXV07396.1"/>
    </source>
</evidence>